<proteinExistence type="predicted"/>
<keyword evidence="1" id="KW-0812">Transmembrane</keyword>
<feature type="transmembrane region" description="Helical" evidence="1">
    <location>
        <begin position="21"/>
        <end position="46"/>
    </location>
</feature>
<dbReference type="EMBL" id="FNAX01000015">
    <property type="protein sequence ID" value="SDG15998.1"/>
    <property type="molecule type" value="Genomic_DNA"/>
</dbReference>
<evidence type="ECO:0000313" key="2">
    <source>
        <dbReference type="EMBL" id="SDG15998.1"/>
    </source>
</evidence>
<name>A0A1G7RZ10_9ACTN</name>
<dbReference type="Proteomes" id="UP000198614">
    <property type="component" value="Unassembled WGS sequence"/>
</dbReference>
<reference evidence="2 3" key="1">
    <citation type="submission" date="2016-10" db="EMBL/GenBank/DDBJ databases">
        <authorList>
            <person name="de Groot N.N."/>
        </authorList>
    </citation>
    <scope>NUCLEOTIDE SEQUENCE [LARGE SCALE GENOMIC DNA]</scope>
    <source>
        <strain evidence="2 3">CGMCC 4.1859</strain>
    </source>
</reference>
<gene>
    <name evidence="2" type="ORF">SAMN05216260_11564</name>
</gene>
<accession>A0A1G7RZ10</accession>
<evidence type="ECO:0008006" key="4">
    <source>
        <dbReference type="Google" id="ProtNLM"/>
    </source>
</evidence>
<dbReference type="AlphaFoldDB" id="A0A1G7RZ10"/>
<keyword evidence="1" id="KW-1133">Transmembrane helix</keyword>
<organism evidence="2 3">
    <name type="scientific">Streptomyces griseoaurantiacus</name>
    <dbReference type="NCBI Taxonomy" id="68213"/>
    <lineage>
        <taxon>Bacteria</taxon>
        <taxon>Bacillati</taxon>
        <taxon>Actinomycetota</taxon>
        <taxon>Actinomycetes</taxon>
        <taxon>Kitasatosporales</taxon>
        <taxon>Streptomycetaceae</taxon>
        <taxon>Streptomyces</taxon>
        <taxon>Streptomyces aurantiacus group</taxon>
    </lineage>
</organism>
<dbReference type="OrthoDB" id="4313356at2"/>
<keyword evidence="1" id="KW-0472">Membrane</keyword>
<protein>
    <recommendedName>
        <fullName evidence="4">Pilus assembly protein Flp/PilA</fullName>
    </recommendedName>
</protein>
<sequence length="71" mass="7637">MSRFSRFTRWRKTVVSRMREAGRDTGAGFVEYAGLMIIIAGIFVMIDQLGLDGLISGAIRNAVTQVTGGGG</sequence>
<evidence type="ECO:0000313" key="3">
    <source>
        <dbReference type="Proteomes" id="UP000198614"/>
    </source>
</evidence>
<evidence type="ECO:0000256" key="1">
    <source>
        <dbReference type="SAM" id="Phobius"/>
    </source>
</evidence>